<dbReference type="GO" id="GO:0005230">
    <property type="term" value="F:extracellular ligand-gated monoatomic ion channel activity"/>
    <property type="evidence" value="ECO:0007669"/>
    <property type="project" value="InterPro"/>
</dbReference>
<dbReference type="GO" id="GO:0016020">
    <property type="term" value="C:membrane"/>
    <property type="evidence" value="ECO:0007669"/>
    <property type="project" value="InterPro"/>
</dbReference>
<dbReference type="SUPFAM" id="SSF57424">
    <property type="entry name" value="LDL receptor-like module"/>
    <property type="match status" value="1"/>
</dbReference>
<keyword evidence="4" id="KW-1185">Reference proteome</keyword>
<reference evidence="3 4" key="1">
    <citation type="submission" date="2023-11" db="EMBL/GenBank/DDBJ databases">
        <title>Halocaridina rubra genome assembly.</title>
        <authorList>
            <person name="Smith C."/>
        </authorList>
    </citation>
    <scope>NUCLEOTIDE SEQUENCE [LARGE SCALE GENOMIC DNA]</scope>
    <source>
        <strain evidence="3">EP-1</strain>
        <tissue evidence="3">Whole</tissue>
    </source>
</reference>
<evidence type="ECO:0000256" key="1">
    <source>
        <dbReference type="ARBA" id="ARBA00023157"/>
    </source>
</evidence>
<feature type="disulfide bond" evidence="2">
    <location>
        <begin position="109"/>
        <end position="121"/>
    </location>
</feature>
<evidence type="ECO:0008006" key="5">
    <source>
        <dbReference type="Google" id="ProtNLM"/>
    </source>
</evidence>
<dbReference type="SMART" id="SM00192">
    <property type="entry name" value="LDLa"/>
    <property type="match status" value="1"/>
</dbReference>
<comment type="caution">
    <text evidence="2">Lacks conserved residue(s) required for the propagation of feature annotation.</text>
</comment>
<dbReference type="PROSITE" id="PS50068">
    <property type="entry name" value="LDLRA_2"/>
    <property type="match status" value="1"/>
</dbReference>
<dbReference type="InterPro" id="IPR036734">
    <property type="entry name" value="Neur_chan_lig-bd_sf"/>
</dbReference>
<dbReference type="AlphaFoldDB" id="A0AAN8X2Z0"/>
<dbReference type="CDD" id="cd00112">
    <property type="entry name" value="LDLa"/>
    <property type="match status" value="1"/>
</dbReference>
<dbReference type="Gene3D" id="2.70.170.10">
    <property type="entry name" value="Neurotransmitter-gated ion-channel ligand-binding domain"/>
    <property type="match status" value="1"/>
</dbReference>
<organism evidence="3 4">
    <name type="scientific">Halocaridina rubra</name>
    <name type="common">Hawaiian red shrimp</name>
    <dbReference type="NCBI Taxonomy" id="373956"/>
    <lineage>
        <taxon>Eukaryota</taxon>
        <taxon>Metazoa</taxon>
        <taxon>Ecdysozoa</taxon>
        <taxon>Arthropoda</taxon>
        <taxon>Crustacea</taxon>
        <taxon>Multicrustacea</taxon>
        <taxon>Malacostraca</taxon>
        <taxon>Eumalacostraca</taxon>
        <taxon>Eucarida</taxon>
        <taxon>Decapoda</taxon>
        <taxon>Pleocyemata</taxon>
        <taxon>Caridea</taxon>
        <taxon>Atyoidea</taxon>
        <taxon>Atyidae</taxon>
        <taxon>Halocaridina</taxon>
    </lineage>
</organism>
<dbReference type="Pfam" id="PF00057">
    <property type="entry name" value="Ldl_recept_a"/>
    <property type="match status" value="1"/>
</dbReference>
<feature type="disulfide bond" evidence="2">
    <location>
        <begin position="116"/>
        <end position="134"/>
    </location>
</feature>
<sequence>MTLVDPSYFCKKNVEYVIFPEARYMAESRRTCNRIGYEKPYLHGYYGYMVYKTDDYLWEMLDTTVGEVVGILNVPSKDTYPIGRHIWELKRSECNQLIGSSIQLSFSICDNDEFTCSNGDCIPKERRCNAKDDCVDLSDEDCQVIILPKGYRRERPPDNITLEGNPIHLVATINILRFMDISDKRRIINVEFTVDLTWNEPRVKYNNLGDTLEWNKLSVDNRETLWKPE</sequence>
<keyword evidence="1 2" id="KW-1015">Disulfide bond</keyword>
<comment type="caution">
    <text evidence="3">The sequence shown here is derived from an EMBL/GenBank/DDBJ whole genome shotgun (WGS) entry which is preliminary data.</text>
</comment>
<dbReference type="EMBL" id="JAXCGZ010013238">
    <property type="protein sequence ID" value="KAK7073213.1"/>
    <property type="molecule type" value="Genomic_DNA"/>
</dbReference>
<name>A0AAN8X2Z0_HALRR</name>
<dbReference type="InterPro" id="IPR036055">
    <property type="entry name" value="LDL_receptor-like_sf"/>
</dbReference>
<dbReference type="Gene3D" id="4.10.400.10">
    <property type="entry name" value="Low-density Lipoprotein Receptor"/>
    <property type="match status" value="1"/>
</dbReference>
<proteinExistence type="predicted"/>
<dbReference type="InterPro" id="IPR002172">
    <property type="entry name" value="LDrepeatLR_classA_rpt"/>
</dbReference>
<accession>A0AAN8X2Z0</accession>
<evidence type="ECO:0000313" key="3">
    <source>
        <dbReference type="EMBL" id="KAK7073213.1"/>
    </source>
</evidence>
<protein>
    <recommendedName>
        <fullName evidence="5">Vitellogenin receptor</fullName>
    </recommendedName>
</protein>
<evidence type="ECO:0000256" key="2">
    <source>
        <dbReference type="PROSITE-ProRule" id="PRU00124"/>
    </source>
</evidence>
<gene>
    <name evidence="3" type="ORF">SK128_020870</name>
</gene>
<dbReference type="Proteomes" id="UP001381693">
    <property type="component" value="Unassembled WGS sequence"/>
</dbReference>
<evidence type="ECO:0000313" key="4">
    <source>
        <dbReference type="Proteomes" id="UP001381693"/>
    </source>
</evidence>